<accession>A0A382C9R0</accession>
<evidence type="ECO:0000259" key="1">
    <source>
        <dbReference type="Pfam" id="PF01073"/>
    </source>
</evidence>
<dbReference type="GO" id="GO:0006694">
    <property type="term" value="P:steroid biosynthetic process"/>
    <property type="evidence" value="ECO:0007669"/>
    <property type="project" value="InterPro"/>
</dbReference>
<organism evidence="2">
    <name type="scientific">marine metagenome</name>
    <dbReference type="NCBI Taxonomy" id="408172"/>
    <lineage>
        <taxon>unclassified sequences</taxon>
        <taxon>metagenomes</taxon>
        <taxon>ecological metagenomes</taxon>
    </lineage>
</organism>
<dbReference type="GO" id="GO:0016616">
    <property type="term" value="F:oxidoreductase activity, acting on the CH-OH group of donors, NAD or NADP as acceptor"/>
    <property type="evidence" value="ECO:0007669"/>
    <property type="project" value="InterPro"/>
</dbReference>
<dbReference type="InterPro" id="IPR036291">
    <property type="entry name" value="NAD(P)-bd_dom_sf"/>
</dbReference>
<gene>
    <name evidence="2" type="ORF">METZ01_LOCUS175275</name>
</gene>
<dbReference type="Pfam" id="PF01073">
    <property type="entry name" value="3Beta_HSD"/>
    <property type="match status" value="1"/>
</dbReference>
<protein>
    <recommendedName>
        <fullName evidence="1">3-beta hydroxysteroid dehydrogenase/isomerase domain-containing protein</fullName>
    </recommendedName>
</protein>
<evidence type="ECO:0000313" key="2">
    <source>
        <dbReference type="EMBL" id="SVB22421.1"/>
    </source>
</evidence>
<dbReference type="AlphaFoldDB" id="A0A382C9R0"/>
<name>A0A382C9R0_9ZZZZ</name>
<dbReference type="EMBL" id="UINC01033322">
    <property type="protein sequence ID" value="SVB22421.1"/>
    <property type="molecule type" value="Genomic_DNA"/>
</dbReference>
<feature type="domain" description="3-beta hydroxysteroid dehydrogenase/isomerase" evidence="1">
    <location>
        <begin position="8"/>
        <end position="84"/>
    </location>
</feature>
<feature type="non-terminal residue" evidence="2">
    <location>
        <position position="93"/>
    </location>
</feature>
<dbReference type="Gene3D" id="3.40.50.720">
    <property type="entry name" value="NAD(P)-binding Rossmann-like Domain"/>
    <property type="match status" value="1"/>
</dbReference>
<sequence>MKIPQKILVIGGGGYIGSMLIPELAKNEYHVRCFDRFTSPEIVSKLKSNKNTEVIIGDVRDIALENFFGVDIVIDLVSLTKNLDKKEEVIQIN</sequence>
<dbReference type="SUPFAM" id="SSF51735">
    <property type="entry name" value="NAD(P)-binding Rossmann-fold domains"/>
    <property type="match status" value="1"/>
</dbReference>
<proteinExistence type="predicted"/>
<reference evidence="2" key="1">
    <citation type="submission" date="2018-05" db="EMBL/GenBank/DDBJ databases">
        <authorList>
            <person name="Lanie J.A."/>
            <person name="Ng W.-L."/>
            <person name="Kazmierczak K.M."/>
            <person name="Andrzejewski T.M."/>
            <person name="Davidsen T.M."/>
            <person name="Wayne K.J."/>
            <person name="Tettelin H."/>
            <person name="Glass J.I."/>
            <person name="Rusch D."/>
            <person name="Podicherti R."/>
            <person name="Tsui H.-C.T."/>
            <person name="Winkler M.E."/>
        </authorList>
    </citation>
    <scope>NUCLEOTIDE SEQUENCE</scope>
</reference>
<dbReference type="InterPro" id="IPR002225">
    <property type="entry name" value="3Beta_OHSteriod_DH/Estase"/>
</dbReference>